<keyword evidence="4" id="KW-1185">Reference proteome</keyword>
<keyword evidence="3" id="KW-0808">Transferase</keyword>
<gene>
    <name evidence="3" type="ORF">GHT07_03235</name>
</gene>
<comment type="caution">
    <text evidence="3">The sequence shown here is derived from an EMBL/GenBank/DDBJ whole genome shotgun (WGS) entry which is preliminary data.</text>
</comment>
<evidence type="ECO:0000259" key="2">
    <source>
        <dbReference type="PROSITE" id="PS51186"/>
    </source>
</evidence>
<protein>
    <submittedName>
        <fullName evidence="3">GNAT family N-acetyltransferase</fullName>
    </submittedName>
</protein>
<feature type="domain" description="N-acetyltransferase" evidence="2">
    <location>
        <begin position="40"/>
        <end position="209"/>
    </location>
</feature>
<dbReference type="CDD" id="cd04301">
    <property type="entry name" value="NAT_SF"/>
    <property type="match status" value="1"/>
</dbReference>
<dbReference type="Pfam" id="PF00583">
    <property type="entry name" value="Acetyltransf_1"/>
    <property type="match status" value="1"/>
</dbReference>
<organism evidence="3 4">
    <name type="scientific">Caenimonas koreensis DSM 17982</name>
    <dbReference type="NCBI Taxonomy" id="1121255"/>
    <lineage>
        <taxon>Bacteria</taxon>
        <taxon>Pseudomonadati</taxon>
        <taxon>Pseudomonadota</taxon>
        <taxon>Betaproteobacteria</taxon>
        <taxon>Burkholderiales</taxon>
        <taxon>Comamonadaceae</taxon>
        <taxon>Caenimonas</taxon>
    </lineage>
</organism>
<reference evidence="3 4" key="1">
    <citation type="submission" date="2019-11" db="EMBL/GenBank/DDBJ databases">
        <title>Caenimonas koreensis gen. nov., sp. nov., isolated from activated sludge.</title>
        <authorList>
            <person name="Seung H.R."/>
        </authorList>
    </citation>
    <scope>NUCLEOTIDE SEQUENCE [LARGE SCALE GENOMIC DNA]</scope>
    <source>
        <strain evidence="3 4">EMB320</strain>
    </source>
</reference>
<evidence type="ECO:0000313" key="4">
    <source>
        <dbReference type="Proteomes" id="UP000487350"/>
    </source>
</evidence>
<dbReference type="PROSITE" id="PS51186">
    <property type="entry name" value="GNAT"/>
    <property type="match status" value="1"/>
</dbReference>
<dbReference type="EMBL" id="WJBU01000002">
    <property type="protein sequence ID" value="MRD46278.1"/>
    <property type="molecule type" value="Genomic_DNA"/>
</dbReference>
<proteinExistence type="predicted"/>
<name>A0A844AV65_9BURK</name>
<dbReference type="SUPFAM" id="SSF55729">
    <property type="entry name" value="Acyl-CoA N-acyltransferases (Nat)"/>
    <property type="match status" value="1"/>
</dbReference>
<dbReference type="PANTHER" id="PTHR43617">
    <property type="entry name" value="L-AMINO ACID N-ACETYLTRANSFERASE"/>
    <property type="match status" value="1"/>
</dbReference>
<dbReference type="GO" id="GO:0016747">
    <property type="term" value="F:acyltransferase activity, transferring groups other than amino-acyl groups"/>
    <property type="evidence" value="ECO:0007669"/>
    <property type="project" value="InterPro"/>
</dbReference>
<dbReference type="Gene3D" id="3.40.630.30">
    <property type="match status" value="1"/>
</dbReference>
<sequence>MKAVAATSSRTIRSSKTSRTRRSWCRPETSRAQGVAMSPLVIRAATAEDALCISVLATQVFLDTYAPRGVSAQIAREVQGVVGLDAVTRELSDASVKVLVATRDEFLLGFAKWTPGARHELLDATTPAAELDRLYVQEASTGQGIGSALMREVEAQAARAGAATLWLTAWVHNERALRFYPRQGYTDAGGTLYTYEGVSHDNRLFVKTL</sequence>
<accession>A0A844AV65</accession>
<dbReference type="OrthoDB" id="143110at2"/>
<evidence type="ECO:0000256" key="1">
    <source>
        <dbReference type="SAM" id="MobiDB-lite"/>
    </source>
</evidence>
<evidence type="ECO:0000313" key="3">
    <source>
        <dbReference type="EMBL" id="MRD46278.1"/>
    </source>
</evidence>
<feature type="region of interest" description="Disordered" evidence="1">
    <location>
        <begin position="1"/>
        <end position="29"/>
    </location>
</feature>
<dbReference type="InterPro" id="IPR000182">
    <property type="entry name" value="GNAT_dom"/>
</dbReference>
<dbReference type="InterPro" id="IPR016181">
    <property type="entry name" value="Acyl_CoA_acyltransferase"/>
</dbReference>
<dbReference type="Proteomes" id="UP000487350">
    <property type="component" value="Unassembled WGS sequence"/>
</dbReference>
<dbReference type="AlphaFoldDB" id="A0A844AV65"/>
<dbReference type="InterPro" id="IPR050276">
    <property type="entry name" value="MshD_Acetyltransferase"/>
</dbReference>